<evidence type="ECO:0000256" key="1">
    <source>
        <dbReference type="ARBA" id="ARBA00001946"/>
    </source>
</evidence>
<dbReference type="Proteomes" id="UP001500552">
    <property type="component" value="Unassembled WGS sequence"/>
</dbReference>
<evidence type="ECO:0000256" key="4">
    <source>
        <dbReference type="ARBA" id="ARBA00022842"/>
    </source>
</evidence>
<feature type="signal peptide" evidence="6">
    <location>
        <begin position="1"/>
        <end position="20"/>
    </location>
</feature>
<keyword evidence="5" id="KW-0119">Carbohydrate metabolism</keyword>
<dbReference type="Gene3D" id="3.20.20.370">
    <property type="entry name" value="Glycoside hydrolase/deacetylase"/>
    <property type="match status" value="1"/>
</dbReference>
<keyword evidence="3" id="KW-0378">Hydrolase</keyword>
<keyword evidence="8" id="KW-1185">Reference proteome</keyword>
<name>A0ABP8LQ09_9BACT</name>
<dbReference type="PANTHER" id="PTHR31609:SF1">
    <property type="entry name" value="CARBOHYDRATE DEACETYLASE"/>
    <property type="match status" value="1"/>
</dbReference>
<dbReference type="Pfam" id="PF04794">
    <property type="entry name" value="YdjC"/>
    <property type="match status" value="1"/>
</dbReference>
<dbReference type="RefSeq" id="WP_345159378.1">
    <property type="nucleotide sequence ID" value="NZ_BAABHC010000014.1"/>
</dbReference>
<organism evidence="7 8">
    <name type="scientific">Pontibacter saemangeumensis</name>
    <dbReference type="NCBI Taxonomy" id="1084525"/>
    <lineage>
        <taxon>Bacteria</taxon>
        <taxon>Pseudomonadati</taxon>
        <taxon>Bacteroidota</taxon>
        <taxon>Cytophagia</taxon>
        <taxon>Cytophagales</taxon>
        <taxon>Hymenobacteraceae</taxon>
        <taxon>Pontibacter</taxon>
    </lineage>
</organism>
<feature type="chain" id="PRO_5046415815" description="ChbG/HpnK family deacetylase" evidence="6">
    <location>
        <begin position="21"/>
        <end position="366"/>
    </location>
</feature>
<accession>A0ABP8LQ09</accession>
<evidence type="ECO:0000313" key="8">
    <source>
        <dbReference type="Proteomes" id="UP001500552"/>
    </source>
</evidence>
<evidence type="ECO:0000256" key="6">
    <source>
        <dbReference type="SAM" id="SignalP"/>
    </source>
</evidence>
<keyword evidence="4" id="KW-0460">Magnesium</keyword>
<dbReference type="CDD" id="cd10802">
    <property type="entry name" value="YdjC_TTHB029_like"/>
    <property type="match status" value="1"/>
</dbReference>
<dbReference type="InterPro" id="IPR011330">
    <property type="entry name" value="Glyco_hydro/deAcase_b/a-brl"/>
</dbReference>
<dbReference type="SUPFAM" id="SSF88713">
    <property type="entry name" value="Glycoside hydrolase/deacetylase"/>
    <property type="match status" value="1"/>
</dbReference>
<dbReference type="PANTHER" id="PTHR31609">
    <property type="entry name" value="YDJC DEACETYLASE FAMILY MEMBER"/>
    <property type="match status" value="1"/>
</dbReference>
<evidence type="ECO:0000313" key="7">
    <source>
        <dbReference type="EMBL" id="GAA4433945.1"/>
    </source>
</evidence>
<evidence type="ECO:0000256" key="2">
    <source>
        <dbReference type="ARBA" id="ARBA00022723"/>
    </source>
</evidence>
<dbReference type="EMBL" id="BAABHC010000014">
    <property type="protein sequence ID" value="GAA4433945.1"/>
    <property type="molecule type" value="Genomic_DNA"/>
</dbReference>
<evidence type="ECO:0000256" key="5">
    <source>
        <dbReference type="ARBA" id="ARBA00023277"/>
    </source>
</evidence>
<reference evidence="8" key="1">
    <citation type="journal article" date="2019" name="Int. J. Syst. Evol. Microbiol.">
        <title>The Global Catalogue of Microorganisms (GCM) 10K type strain sequencing project: providing services to taxonomists for standard genome sequencing and annotation.</title>
        <authorList>
            <consortium name="The Broad Institute Genomics Platform"/>
            <consortium name="The Broad Institute Genome Sequencing Center for Infectious Disease"/>
            <person name="Wu L."/>
            <person name="Ma J."/>
        </authorList>
    </citation>
    <scope>NUCLEOTIDE SEQUENCE [LARGE SCALE GENOMIC DNA]</scope>
    <source>
        <strain evidence="8">JCM 17926</strain>
    </source>
</reference>
<comment type="cofactor">
    <cofactor evidence="1">
        <name>Mg(2+)</name>
        <dbReference type="ChEBI" id="CHEBI:18420"/>
    </cofactor>
</comment>
<sequence>MKIALLLLSFILLLPGNTIAQRKKPQPTPAAPAAQTYAEKLGWKKGDRVVMLHIDDAGMSYDSNLGTMRALEDGVANSVSVMMTCPWVPGFVRYLKENPAVDAGLHLTLTSEWRDYRWGPLVGKPAAPGLVDPEGALWPSVKQVVESASADEVEREIRAQLERARTMGFEPSHLDSHMGTLFATPEFLERYIKVGVEEKIPVMFPGGHNSFLSRQYQEEARDQLIREGNYTAGQALPTPPMLAQAQAVGQMIWEAGLPVLDDLHNTSYGWKLPAGTPATPENLQKMKTQLYIEALRNMKPGLTMVIMHCTDPTEVFEKISDSGATRQGDLLAMLDPALRETLQQEGIILTTWREVKERREKLAATK</sequence>
<keyword evidence="6" id="KW-0732">Signal</keyword>
<gene>
    <name evidence="7" type="ORF">GCM10023188_24270</name>
</gene>
<comment type="caution">
    <text evidence="7">The sequence shown here is derived from an EMBL/GenBank/DDBJ whole genome shotgun (WGS) entry which is preliminary data.</text>
</comment>
<proteinExistence type="predicted"/>
<dbReference type="InterPro" id="IPR006879">
    <property type="entry name" value="YdjC-like"/>
</dbReference>
<protein>
    <recommendedName>
        <fullName evidence="9">ChbG/HpnK family deacetylase</fullName>
    </recommendedName>
</protein>
<keyword evidence="2" id="KW-0479">Metal-binding</keyword>
<evidence type="ECO:0000256" key="3">
    <source>
        <dbReference type="ARBA" id="ARBA00022801"/>
    </source>
</evidence>
<evidence type="ECO:0008006" key="9">
    <source>
        <dbReference type="Google" id="ProtNLM"/>
    </source>
</evidence>